<proteinExistence type="predicted"/>
<reference evidence="1 2" key="1">
    <citation type="journal article" date="2016" name="Proc. Natl. Acad. Sci. U.S.A.">
        <title>Lipid metabolic changes in an early divergent fungus govern the establishment of a mutualistic symbiosis with endobacteria.</title>
        <authorList>
            <person name="Lastovetsky O.A."/>
            <person name="Gaspar M.L."/>
            <person name="Mondo S.J."/>
            <person name="LaButti K.M."/>
            <person name="Sandor L."/>
            <person name="Grigoriev I.V."/>
            <person name="Henry S.A."/>
            <person name="Pawlowska T.E."/>
        </authorList>
    </citation>
    <scope>NUCLEOTIDE SEQUENCE [LARGE SCALE GENOMIC DNA]</scope>
    <source>
        <strain evidence="1 2">ATCC 11559</strain>
    </source>
</reference>
<dbReference type="AlphaFoldDB" id="A0A1X0SD94"/>
<evidence type="ECO:0000313" key="2">
    <source>
        <dbReference type="Proteomes" id="UP000242381"/>
    </source>
</evidence>
<dbReference type="Proteomes" id="UP000242381">
    <property type="component" value="Unassembled WGS sequence"/>
</dbReference>
<organism evidence="1 2">
    <name type="scientific">Rhizopus microsporus</name>
    <dbReference type="NCBI Taxonomy" id="58291"/>
    <lineage>
        <taxon>Eukaryota</taxon>
        <taxon>Fungi</taxon>
        <taxon>Fungi incertae sedis</taxon>
        <taxon>Mucoromycota</taxon>
        <taxon>Mucoromycotina</taxon>
        <taxon>Mucoromycetes</taxon>
        <taxon>Mucorales</taxon>
        <taxon>Mucorineae</taxon>
        <taxon>Rhizopodaceae</taxon>
        <taxon>Rhizopus</taxon>
    </lineage>
</organism>
<name>A0A1X0SD94_RHIZD</name>
<sequence>MPSFGHGSVIRLYCPLEFEFYGGGLHLLRNGVAFMVINSKVTPLFVELSGRIRFNNGAERARSDKEKLVKQFVKLLKLKKIEGSKLPRQFYVRYHDLKLCFESLAYLRDCFINRVHFELPCPTASKELKQFVYKLLQLFGYREALEPLKYYFTPSGGT</sequence>
<evidence type="ECO:0000313" key="1">
    <source>
        <dbReference type="EMBL" id="ORE22118.1"/>
    </source>
</evidence>
<protein>
    <submittedName>
        <fullName evidence="1">Uncharacterized protein</fullName>
    </submittedName>
</protein>
<gene>
    <name evidence="1" type="ORF">BCV71DRAFT_231673</name>
</gene>
<accession>A0A1X0SD94</accession>
<dbReference type="EMBL" id="KV921270">
    <property type="protein sequence ID" value="ORE22118.1"/>
    <property type="molecule type" value="Genomic_DNA"/>
</dbReference>
<dbReference type="VEuPathDB" id="FungiDB:BCV72DRAFT_325611"/>